<protein>
    <submittedName>
        <fullName evidence="1">Uncharacterized protein</fullName>
    </submittedName>
</protein>
<dbReference type="EMBL" id="CM056815">
    <property type="protein sequence ID" value="KAJ8629217.1"/>
    <property type="molecule type" value="Genomic_DNA"/>
</dbReference>
<keyword evidence="2" id="KW-1185">Reference proteome</keyword>
<evidence type="ECO:0000313" key="2">
    <source>
        <dbReference type="Proteomes" id="UP001234297"/>
    </source>
</evidence>
<comment type="caution">
    <text evidence="1">The sequence shown here is derived from an EMBL/GenBank/DDBJ whole genome shotgun (WGS) entry which is preliminary data.</text>
</comment>
<dbReference type="Proteomes" id="UP001234297">
    <property type="component" value="Chromosome 7"/>
</dbReference>
<evidence type="ECO:0000313" key="1">
    <source>
        <dbReference type="EMBL" id="KAJ8629217.1"/>
    </source>
</evidence>
<gene>
    <name evidence="1" type="ORF">MRB53_022540</name>
</gene>
<reference evidence="1 2" key="1">
    <citation type="journal article" date="2022" name="Hortic Res">
        <title>A haplotype resolved chromosomal level avocado genome allows analysis of novel avocado genes.</title>
        <authorList>
            <person name="Nath O."/>
            <person name="Fletcher S.J."/>
            <person name="Hayward A."/>
            <person name="Shaw L.M."/>
            <person name="Masouleh A.K."/>
            <person name="Furtado A."/>
            <person name="Henry R.J."/>
            <person name="Mitter N."/>
        </authorList>
    </citation>
    <scope>NUCLEOTIDE SEQUENCE [LARGE SCALE GENOMIC DNA]</scope>
    <source>
        <strain evidence="2">cv. Hass</strain>
    </source>
</reference>
<accession>A0ACC2L6X4</accession>
<organism evidence="1 2">
    <name type="scientific">Persea americana</name>
    <name type="common">Avocado</name>
    <dbReference type="NCBI Taxonomy" id="3435"/>
    <lineage>
        <taxon>Eukaryota</taxon>
        <taxon>Viridiplantae</taxon>
        <taxon>Streptophyta</taxon>
        <taxon>Embryophyta</taxon>
        <taxon>Tracheophyta</taxon>
        <taxon>Spermatophyta</taxon>
        <taxon>Magnoliopsida</taxon>
        <taxon>Magnoliidae</taxon>
        <taxon>Laurales</taxon>
        <taxon>Lauraceae</taxon>
        <taxon>Persea</taxon>
    </lineage>
</organism>
<name>A0ACC2L6X4_PERAE</name>
<sequence length="453" mass="50749">MWPVVGSVTTKASANATDALALLAFKHQLRSDSLSTSNDSLPFCHLSPFIANLTFLREIDLSRNKLHGQIPPEIWRLLRLRHLYLYENSLGGEIPVNLTRCWRLTAISFDTNELIGRIPVELGSLSRLSMLSLFRNSLTGSIPTSLGNLSSLTYFSVWGNELEGNIPDLEVTLPNLIMFFGGGNRFTGPIPISLSNASRLERLGLSKNRFTGSIPTNLGRLQRLSDLANLIGVGSYGFVYKGYLDHIMKTVAVNVLNLQRQGASKSFIVEYKALRNIRHQNLLKVFTVCSSIDFKGDEFKALVFDYMANGNLEQWLHPSMDEQHQPKNLSLIQRLEPFGSLFRREGDRGVRRNYEVTKMIMTLIATMALEMPKRGGDYDDEVKGVKISPDPVVRGKPATFSISASSGKFMLPRTHQMSKYPMENPLRGDVEKSSIQISRISLKLWAPLENDLG</sequence>
<proteinExistence type="predicted"/>